<feature type="chain" id="PRO_5045800623" evidence="1">
    <location>
        <begin position="20"/>
        <end position="182"/>
    </location>
</feature>
<evidence type="ECO:0000313" key="2">
    <source>
        <dbReference type="EMBL" id="MDC7683640.1"/>
    </source>
</evidence>
<accession>A0ABT5HU95</accession>
<dbReference type="EMBL" id="JAQQKX010000007">
    <property type="protein sequence ID" value="MDC7683640.1"/>
    <property type="molecule type" value="Genomic_DNA"/>
</dbReference>
<organism evidence="2 3">
    <name type="scientific">Asticcacaulis aquaticus</name>
    <dbReference type="NCBI Taxonomy" id="2984212"/>
    <lineage>
        <taxon>Bacteria</taxon>
        <taxon>Pseudomonadati</taxon>
        <taxon>Pseudomonadota</taxon>
        <taxon>Alphaproteobacteria</taxon>
        <taxon>Caulobacterales</taxon>
        <taxon>Caulobacteraceae</taxon>
        <taxon>Asticcacaulis</taxon>
    </lineage>
</organism>
<protein>
    <submittedName>
        <fullName evidence="2">Uncharacterized protein</fullName>
    </submittedName>
</protein>
<dbReference type="Proteomes" id="UP001214854">
    <property type="component" value="Unassembled WGS sequence"/>
</dbReference>
<evidence type="ECO:0000313" key="3">
    <source>
        <dbReference type="Proteomes" id="UP001214854"/>
    </source>
</evidence>
<comment type="caution">
    <text evidence="2">The sequence shown here is derived from an EMBL/GenBank/DDBJ whole genome shotgun (WGS) entry which is preliminary data.</text>
</comment>
<proteinExistence type="predicted"/>
<feature type="signal peptide" evidence="1">
    <location>
        <begin position="1"/>
        <end position="19"/>
    </location>
</feature>
<evidence type="ECO:0000256" key="1">
    <source>
        <dbReference type="SAM" id="SignalP"/>
    </source>
</evidence>
<sequence length="182" mass="19671">MKTLFCAAALILTAPVVHAQEAILKCAWDAAENPQLRINASTDYYRISQNSWKQWNPTTRTWTDKPCVSLSPFDSNGPGIYAEPNVYKLTCAVDITGSEYGFTLTGEAISFAASGHVVSSTSGNYFIRINRMDGSAAQKTVQEQTIPSTGKSSSMNIVGYGKCEKSVDPATIEPPPAPKPIM</sequence>
<keyword evidence="1" id="KW-0732">Signal</keyword>
<keyword evidence="3" id="KW-1185">Reference proteome</keyword>
<gene>
    <name evidence="2" type="ORF">PQU92_10150</name>
</gene>
<name>A0ABT5HU95_9CAUL</name>
<dbReference type="RefSeq" id="WP_272748108.1">
    <property type="nucleotide sequence ID" value="NZ_JAQQKX010000007.1"/>
</dbReference>
<reference evidence="2 3" key="1">
    <citation type="submission" date="2023-01" db="EMBL/GenBank/DDBJ databases">
        <title>Novel species of the genus Asticcacaulis isolated from rivers.</title>
        <authorList>
            <person name="Lu H."/>
        </authorList>
    </citation>
    <scope>NUCLEOTIDE SEQUENCE [LARGE SCALE GENOMIC DNA]</scope>
    <source>
        <strain evidence="2 3">BYS171W</strain>
    </source>
</reference>